<proteinExistence type="predicted"/>
<organism evidence="1">
    <name type="scientific">uncultured Caudovirales phage</name>
    <dbReference type="NCBI Taxonomy" id="2100421"/>
    <lineage>
        <taxon>Viruses</taxon>
        <taxon>Duplodnaviria</taxon>
        <taxon>Heunggongvirae</taxon>
        <taxon>Uroviricota</taxon>
        <taxon>Caudoviricetes</taxon>
        <taxon>Peduoviridae</taxon>
        <taxon>Maltschvirus</taxon>
        <taxon>Maltschvirus maltsch</taxon>
    </lineage>
</organism>
<dbReference type="EMBL" id="LR796294">
    <property type="protein sequence ID" value="CAB4135149.1"/>
    <property type="molecule type" value="Genomic_DNA"/>
</dbReference>
<gene>
    <name evidence="1" type="ORF">UFOVP127_242</name>
    <name evidence="2" type="ORF">UFOVP276_105</name>
</gene>
<name>A0A6J5LF73_9CAUD</name>
<evidence type="ECO:0000313" key="2">
    <source>
        <dbReference type="EMBL" id="CAB4135149.1"/>
    </source>
</evidence>
<accession>A0A6J5LF73</accession>
<sequence length="123" mass="13795">MTPAKEYPLDDLNVTELIALCRRAGHLSAHRGMGREVLTGLLAGTISPDDVDSLDPIDDERELMLYLQETHPDTVLGQLKCKSEDYFCPLCPPARVVICAVINHDEGFRRMNKADMLRGRRDS</sequence>
<evidence type="ECO:0000313" key="1">
    <source>
        <dbReference type="EMBL" id="CAB4131727.1"/>
    </source>
</evidence>
<reference evidence="1" key="1">
    <citation type="submission" date="2020-04" db="EMBL/GenBank/DDBJ databases">
        <authorList>
            <person name="Chiriac C."/>
            <person name="Salcher M."/>
            <person name="Ghai R."/>
            <person name="Kavagutti S V."/>
        </authorList>
    </citation>
    <scope>NUCLEOTIDE SEQUENCE</scope>
</reference>
<protein>
    <submittedName>
        <fullName evidence="1">Uncharacterized protein</fullName>
    </submittedName>
</protein>
<dbReference type="EMBL" id="LR796249">
    <property type="protein sequence ID" value="CAB4131727.1"/>
    <property type="molecule type" value="Genomic_DNA"/>
</dbReference>